<name>A0A067QFP4_ZOONE</name>
<keyword evidence="3" id="KW-1185">Reference proteome</keyword>
<evidence type="ECO:0000256" key="1">
    <source>
        <dbReference type="SAM" id="MobiDB-lite"/>
    </source>
</evidence>
<dbReference type="OrthoDB" id="6479173at2759"/>
<feature type="region of interest" description="Disordered" evidence="1">
    <location>
        <begin position="188"/>
        <end position="207"/>
    </location>
</feature>
<gene>
    <name evidence="2" type="ORF">L798_04004</name>
</gene>
<dbReference type="eggNOG" id="ENOG502S8E8">
    <property type="taxonomic scope" value="Eukaryota"/>
</dbReference>
<feature type="compositionally biased region" description="Polar residues" evidence="1">
    <location>
        <begin position="105"/>
        <end position="115"/>
    </location>
</feature>
<dbReference type="InParanoid" id="A0A067QFP4"/>
<feature type="region of interest" description="Disordered" evidence="1">
    <location>
        <begin position="105"/>
        <end position="127"/>
    </location>
</feature>
<accession>A0A067QFP4</accession>
<dbReference type="Proteomes" id="UP000027135">
    <property type="component" value="Unassembled WGS sequence"/>
</dbReference>
<organism evidence="2 3">
    <name type="scientific">Zootermopsis nevadensis</name>
    <name type="common">Dampwood termite</name>
    <dbReference type="NCBI Taxonomy" id="136037"/>
    <lineage>
        <taxon>Eukaryota</taxon>
        <taxon>Metazoa</taxon>
        <taxon>Ecdysozoa</taxon>
        <taxon>Arthropoda</taxon>
        <taxon>Hexapoda</taxon>
        <taxon>Insecta</taxon>
        <taxon>Pterygota</taxon>
        <taxon>Neoptera</taxon>
        <taxon>Polyneoptera</taxon>
        <taxon>Dictyoptera</taxon>
        <taxon>Blattodea</taxon>
        <taxon>Blattoidea</taxon>
        <taxon>Termitoidae</taxon>
        <taxon>Termopsidae</taxon>
        <taxon>Zootermopsis</taxon>
    </lineage>
</organism>
<reference evidence="2 3" key="1">
    <citation type="journal article" date="2014" name="Nat. Commun.">
        <title>Molecular traces of alternative social organization in a termite genome.</title>
        <authorList>
            <person name="Terrapon N."/>
            <person name="Li C."/>
            <person name="Robertson H.M."/>
            <person name="Ji L."/>
            <person name="Meng X."/>
            <person name="Booth W."/>
            <person name="Chen Z."/>
            <person name="Childers C.P."/>
            <person name="Glastad K.M."/>
            <person name="Gokhale K."/>
            <person name="Gowin J."/>
            <person name="Gronenberg W."/>
            <person name="Hermansen R.A."/>
            <person name="Hu H."/>
            <person name="Hunt B.G."/>
            <person name="Huylmans A.K."/>
            <person name="Khalil S.M."/>
            <person name="Mitchell R.D."/>
            <person name="Munoz-Torres M.C."/>
            <person name="Mustard J.A."/>
            <person name="Pan H."/>
            <person name="Reese J.T."/>
            <person name="Scharf M.E."/>
            <person name="Sun F."/>
            <person name="Vogel H."/>
            <person name="Xiao J."/>
            <person name="Yang W."/>
            <person name="Yang Z."/>
            <person name="Yang Z."/>
            <person name="Zhou J."/>
            <person name="Zhu J."/>
            <person name="Brent C.S."/>
            <person name="Elsik C.G."/>
            <person name="Goodisman M.A."/>
            <person name="Liberles D.A."/>
            <person name="Roe R.M."/>
            <person name="Vargo E.L."/>
            <person name="Vilcinskas A."/>
            <person name="Wang J."/>
            <person name="Bornberg-Bauer E."/>
            <person name="Korb J."/>
            <person name="Zhang G."/>
            <person name="Liebig J."/>
        </authorList>
    </citation>
    <scope>NUCLEOTIDE SEQUENCE [LARGE SCALE GENOMIC DNA]</scope>
    <source>
        <tissue evidence="2">Whole organism</tissue>
    </source>
</reference>
<proteinExistence type="predicted"/>
<evidence type="ECO:0000313" key="2">
    <source>
        <dbReference type="EMBL" id="KDR06407.1"/>
    </source>
</evidence>
<protein>
    <submittedName>
        <fullName evidence="2">Uncharacterized protein</fullName>
    </submittedName>
</protein>
<evidence type="ECO:0000313" key="3">
    <source>
        <dbReference type="Proteomes" id="UP000027135"/>
    </source>
</evidence>
<sequence length="219" mass="24357">MSRRPVFPGLCCAEVSADQLCSFFDPCLASIALLMVPVSTLRVVSSQIAEEGIYSQQQGYLGFISTRQVEQLLFDSCPDCNKLRMSSIPQGAYATWKVRMNESKNQVPDTNNMLSTKKKESERNTPQQPYYPHICKKYLEQPPAKYNSKLMNSIWGLYNRYSVHNLKKITEGEEAVQGVQQLCAAATPSSLSSGSKGGSLHNGPQRHSATDAFWTGSIY</sequence>
<dbReference type="AlphaFoldDB" id="A0A067QFP4"/>
<dbReference type="EMBL" id="KK853598">
    <property type="protein sequence ID" value="KDR06407.1"/>
    <property type="molecule type" value="Genomic_DNA"/>
</dbReference>